<dbReference type="Pfam" id="PF18773">
    <property type="entry name" value="Importin_rep"/>
    <property type="match status" value="1"/>
</dbReference>
<evidence type="ECO:0000256" key="2">
    <source>
        <dbReference type="ARBA" id="ARBA00007991"/>
    </source>
</evidence>
<dbReference type="AlphaFoldDB" id="A0A8H6ZKQ9"/>
<evidence type="ECO:0000259" key="7">
    <source>
        <dbReference type="Pfam" id="PF08389"/>
    </source>
</evidence>
<dbReference type="InterPro" id="IPR051345">
    <property type="entry name" value="Importin_beta-like_NTR"/>
</dbReference>
<gene>
    <name evidence="8" type="ORF">PC9H_002441</name>
</gene>
<dbReference type="SUPFAM" id="SSF48371">
    <property type="entry name" value="ARM repeat"/>
    <property type="match status" value="1"/>
</dbReference>
<keyword evidence="4" id="KW-0813">Transport</keyword>
<comment type="similarity">
    <text evidence="2">Belongs to the importin beta family.</text>
</comment>
<dbReference type="Pfam" id="PF08389">
    <property type="entry name" value="Xpo1"/>
    <property type="match status" value="1"/>
</dbReference>
<feature type="domain" description="Exportin-1/Importin-beta-like" evidence="7">
    <location>
        <begin position="111"/>
        <end position="257"/>
    </location>
</feature>
<dbReference type="GO" id="GO:0005634">
    <property type="term" value="C:nucleus"/>
    <property type="evidence" value="ECO:0007669"/>
    <property type="project" value="UniProtKB-SubCell"/>
</dbReference>
<evidence type="ECO:0000313" key="9">
    <source>
        <dbReference type="Proteomes" id="UP000623687"/>
    </source>
</evidence>
<dbReference type="GO" id="GO:0006606">
    <property type="term" value="P:protein import into nucleus"/>
    <property type="evidence" value="ECO:0007669"/>
    <property type="project" value="TreeGrafter"/>
</dbReference>
<name>A0A8H6ZKQ9_PLEOS</name>
<organism evidence="8 9">
    <name type="scientific">Pleurotus ostreatus</name>
    <name type="common">Oyster mushroom</name>
    <name type="synonym">White-rot fungus</name>
    <dbReference type="NCBI Taxonomy" id="5322"/>
    <lineage>
        <taxon>Eukaryota</taxon>
        <taxon>Fungi</taxon>
        <taxon>Dikarya</taxon>
        <taxon>Basidiomycota</taxon>
        <taxon>Agaricomycotina</taxon>
        <taxon>Agaricomycetes</taxon>
        <taxon>Agaricomycetidae</taxon>
        <taxon>Agaricales</taxon>
        <taxon>Pleurotineae</taxon>
        <taxon>Pleurotaceae</taxon>
        <taxon>Pleurotus</taxon>
    </lineage>
</organism>
<evidence type="ECO:0000256" key="3">
    <source>
        <dbReference type="ARBA" id="ARBA00016020"/>
    </source>
</evidence>
<dbReference type="InterPro" id="IPR040709">
    <property type="entry name" value="Importin_rep_1"/>
</dbReference>
<dbReference type="PANTHER" id="PTHR12363:SF33">
    <property type="entry name" value="IMPORTIN-13"/>
    <property type="match status" value="1"/>
</dbReference>
<evidence type="ECO:0000313" key="8">
    <source>
        <dbReference type="EMBL" id="KAF7416178.1"/>
    </source>
</evidence>
<dbReference type="OrthoDB" id="2016913at2759"/>
<evidence type="ECO:0000256" key="4">
    <source>
        <dbReference type="ARBA" id="ARBA00022448"/>
    </source>
</evidence>
<sequence>MAASFLPVLSTPDIEQATQLIQTTYAPAGLSPETQKRLQQEIFDIQKRPAAWGLVIPFLEHPDPNVQFFGAHTAQVKIARDWEAFPHENDEELRDLLVQLTSRAIATSSNKVILRKLYVALTSLALILVPKHPSRWPGWIQACVSSFSANGGASEHILDFLAIVAEEVETAVIWGPSKMQLNQSLLDAVPMVVQAIRATITNSSTTVRQRQSALKCLEAWLTLLPTSDITPLIPLLINLLAAAIDDDDIFTAASDTLQEVMSKSALSDGAGTRTLTEPLLIWLISMAAPAFDSALANGAIDERAHSLCKLITAIGDHSTSYIAANLASTVTVSIPAVTFPWSTQQPFTRAQLTQNFLRMLLAFTALPGYHGVDEEESEMTLSFWYLFQETLWSIDYDEDAVSGSKEDEVVAVSRAVYSQLVQVLRRKMVWPAPMSGWTRDQIDKFQVYRRDVGDTLINAYYVLRDDMLDFYLNDVSSRLAAVTNGGGWEDIEATLHCIVSIQESMDLEKTPQLARLFTPEILGRLPSSGRDRVRRTMLSLIGTYASWFAAQPLNQSSGMLMTVVGYVVAALPEPTLCLAAANALRELCDVNRTALAPHIAAFGELHAGLVNVADSERGKVLQSISSVIQALPPEAEIPSLEAIVRPVVEKLSQTLQNARELPEDSKSLAVIQIETLRGVAKGLTRTHDGMAAFEDSPDVQAEVDKMKRAREEPRMVRLRKDVLDVLSGVVDVWSTDMEVSSTLSELFKAMTALPVDTTLLSLPAGPILELVCLAAQRRLTSIWLSLAGILIAQMNPPSLLLTLKAEPTPEDTSRVSAALPILLQASLSFLSQPQALEDNPDVVTDFFGCVDTVAKNFPMAFFVLPAGALDSLMKCSLTSMALQERYSLVSVCNFLGTLLNQLFIRKELEEARLGFLQTHAKALFRAVLCGFAGVAPRSVTPNLTELLSILLSRCTEECRVWVREILYSNDFVESKAGPEAKDRFIKAIQSSRSMKKTRDAANEFTLVARGLEGANFGYATITR</sequence>
<dbReference type="GeneID" id="59372282"/>
<dbReference type="GO" id="GO:0005737">
    <property type="term" value="C:cytoplasm"/>
    <property type="evidence" value="ECO:0007669"/>
    <property type="project" value="TreeGrafter"/>
</dbReference>
<dbReference type="InterPro" id="IPR016024">
    <property type="entry name" value="ARM-type_fold"/>
</dbReference>
<comment type="subcellular location">
    <subcellularLocation>
        <location evidence="1">Nucleus</location>
    </subcellularLocation>
</comment>
<dbReference type="PANTHER" id="PTHR12363">
    <property type="entry name" value="TRANSPORTIN 3 AND IMPORTIN 13"/>
    <property type="match status" value="1"/>
</dbReference>
<keyword evidence="9" id="KW-1185">Reference proteome</keyword>
<keyword evidence="5" id="KW-0677">Repeat</keyword>
<dbReference type="InterPro" id="IPR040520">
    <property type="entry name" value="Importin_rep_3"/>
</dbReference>
<dbReference type="InterPro" id="IPR013598">
    <property type="entry name" value="Exportin-1/Importin-b-like"/>
</dbReference>
<evidence type="ECO:0000256" key="6">
    <source>
        <dbReference type="ARBA" id="ARBA00023242"/>
    </source>
</evidence>
<comment type="caution">
    <text evidence="8">The sequence shown here is derived from an EMBL/GenBank/DDBJ whole genome shotgun (WGS) entry which is preliminary data.</text>
</comment>
<reference evidence="8" key="1">
    <citation type="submission" date="2019-07" db="EMBL/GenBank/DDBJ databases">
        <authorList>
            <person name="Palmer J.M."/>
        </authorList>
    </citation>
    <scope>NUCLEOTIDE SEQUENCE</scope>
    <source>
        <strain evidence="8">PC9</strain>
    </source>
</reference>
<accession>A0A8H6ZKQ9</accession>
<dbReference type="RefSeq" id="XP_036625725.1">
    <property type="nucleotide sequence ID" value="XM_036772079.1"/>
</dbReference>
<dbReference type="Pfam" id="PF18806">
    <property type="entry name" value="Importin_rep_3"/>
    <property type="match status" value="1"/>
</dbReference>
<dbReference type="VEuPathDB" id="FungiDB:PC9H_002441"/>
<dbReference type="Gene3D" id="1.25.10.10">
    <property type="entry name" value="Leucine-rich Repeat Variant"/>
    <property type="match status" value="1"/>
</dbReference>
<dbReference type="EMBL" id="JACETU010000011">
    <property type="protein sequence ID" value="KAF7416178.1"/>
    <property type="molecule type" value="Genomic_DNA"/>
</dbReference>
<evidence type="ECO:0000256" key="5">
    <source>
        <dbReference type="ARBA" id="ARBA00022737"/>
    </source>
</evidence>
<protein>
    <recommendedName>
        <fullName evidence="3">Importin-13</fullName>
    </recommendedName>
</protein>
<dbReference type="InterPro" id="IPR011989">
    <property type="entry name" value="ARM-like"/>
</dbReference>
<dbReference type="Proteomes" id="UP000623687">
    <property type="component" value="Unassembled WGS sequence"/>
</dbReference>
<proteinExistence type="inferred from homology"/>
<keyword evidence="6" id="KW-0539">Nucleus</keyword>
<evidence type="ECO:0000256" key="1">
    <source>
        <dbReference type="ARBA" id="ARBA00004123"/>
    </source>
</evidence>